<feature type="transmembrane region" description="Helical" evidence="1">
    <location>
        <begin position="63"/>
        <end position="79"/>
    </location>
</feature>
<dbReference type="AlphaFoldDB" id="X0Z4L9"/>
<protein>
    <recommendedName>
        <fullName evidence="2">DUF4340 domain-containing protein</fullName>
    </recommendedName>
</protein>
<feature type="non-terminal residue" evidence="3">
    <location>
        <position position="1"/>
    </location>
</feature>
<gene>
    <name evidence="3" type="ORF">S01H4_20432</name>
</gene>
<dbReference type="InterPro" id="IPR025641">
    <property type="entry name" value="DUF4340"/>
</dbReference>
<organism evidence="3">
    <name type="scientific">marine sediment metagenome</name>
    <dbReference type="NCBI Taxonomy" id="412755"/>
    <lineage>
        <taxon>unclassified sequences</taxon>
        <taxon>metagenomes</taxon>
        <taxon>ecological metagenomes</taxon>
    </lineage>
</organism>
<evidence type="ECO:0000259" key="2">
    <source>
        <dbReference type="Pfam" id="PF14238"/>
    </source>
</evidence>
<evidence type="ECO:0000313" key="3">
    <source>
        <dbReference type="EMBL" id="GAG64340.1"/>
    </source>
</evidence>
<accession>X0Z4L9</accession>
<proteinExistence type="predicted"/>
<comment type="caution">
    <text evidence="3">The sequence shown here is derived from an EMBL/GenBank/DDBJ whole genome shotgun (WGS) entry which is preliminary data.</text>
</comment>
<name>X0Z4L9_9ZZZZ</name>
<sequence>AGFNFNTIQTGWRESARNHVGRLKKDYQIYQYVRYAVFGYCFWHHQMANQTHQENFGELMKRLLIPVIILAVIILVWLIQSGLEEKKTKVQAVENYLNLNESDVDKVLIFKPDDSLALYQENAVWYVQDSFARKADPQVINNMLTQSITMRVENVISRNPEKQADFDVDSIKGMLVQFWDNDKLLNSIIIGKMTNGYTHTYVRQPESNEVYLSTGPLSYVYNRPRTGWLDKNILSLLSGSIESIEFIYQDRTIKLLRKETGWEASQPPYSTSEPVDDNHVNPVINLLTNLTASDFENASDSGLVNFEQPSLIINISLFDGNTETLTFAAINEEESRRYCRKTGISETYIVMRSRFDNFFLDYSILTTPIETEE</sequence>
<reference evidence="3" key="1">
    <citation type="journal article" date="2014" name="Front. Microbiol.">
        <title>High frequency of phylogenetically diverse reductive dehalogenase-homologous genes in deep subseafloor sedimentary metagenomes.</title>
        <authorList>
            <person name="Kawai M."/>
            <person name="Futagami T."/>
            <person name="Toyoda A."/>
            <person name="Takaki Y."/>
            <person name="Nishi S."/>
            <person name="Hori S."/>
            <person name="Arai W."/>
            <person name="Tsubouchi T."/>
            <person name="Morono Y."/>
            <person name="Uchiyama I."/>
            <person name="Ito T."/>
            <person name="Fujiyama A."/>
            <person name="Inagaki F."/>
            <person name="Takami H."/>
        </authorList>
    </citation>
    <scope>NUCLEOTIDE SEQUENCE</scope>
    <source>
        <strain evidence="3">Expedition CK06-06</strain>
    </source>
</reference>
<feature type="domain" description="DUF4340" evidence="2">
    <location>
        <begin position="125"/>
        <end position="308"/>
    </location>
</feature>
<dbReference type="EMBL" id="BART01009188">
    <property type="protein sequence ID" value="GAG64340.1"/>
    <property type="molecule type" value="Genomic_DNA"/>
</dbReference>
<keyword evidence="1" id="KW-1133">Transmembrane helix</keyword>
<keyword evidence="1" id="KW-0812">Transmembrane</keyword>
<evidence type="ECO:0000256" key="1">
    <source>
        <dbReference type="SAM" id="Phobius"/>
    </source>
</evidence>
<dbReference type="Pfam" id="PF14238">
    <property type="entry name" value="DUF4340"/>
    <property type="match status" value="1"/>
</dbReference>
<keyword evidence="1" id="KW-0472">Membrane</keyword>